<feature type="region of interest" description="Disordered" evidence="2">
    <location>
        <begin position="483"/>
        <end position="527"/>
    </location>
</feature>
<dbReference type="PANTHER" id="PTHR21678:SF0">
    <property type="entry name" value="C3H1-TYPE DOMAIN-CONTAINING PROTEIN"/>
    <property type="match status" value="1"/>
</dbReference>
<sequence length="717" mass="79418">MRTYNCECRVILKRKKSPVKNWRSERKPDGNTNDITSVARQHKISIGKMGVEKNGSETRLFKTNSLDLYRPPALRNYNQSGASPDGVAAAYNLSAAAAERTTTATDKDTLLSTSISCNNSPTHANENNSFDNNAMTSRCVNEDYGTTKTTTTSISVIKSEAPTSCGGMETAPTTTAAVSSKSGQQRQSSAVRRERRPDRAVYIPRARRSQTTPPTTPTTTAVEVTRLQQKHSKTNDTAPSATSLAPTPTTTACNNNSCGGSNKQRLAITSETRASVQTAAPTKLDDTSGNKSACIAVVCMGKKTKSSTVNNRERRERSKKSTLSVEAQDAKISKLSSERTETKTIRNLHDSITHTDSLDSTAVLISQQKQPHLNSDNLPNLLLMEQQPTEELKIAPETIVNNEMNTNSSRRSKIKQSNTENASKVQNLRIEDVASTENGTRSTTKCDAEAQEFQRASKEINRSNRRIIKQTFVSDVLEIPEKIENGKENDKESSRKSPNNIPISTPHRSAVDSTTEEEEEDDWETMYDDSGECLDPKIMQELTASVGKVKIELPKMDYSAYLTKQSILNDEEFPHVLEVSNFPVEFKNHDLLMVFSQYKESGFDIKWVDDTHALAVFSSSRIAAEVLTMGHPFVVLKPLAEATIESRLKAKKCAASLQPYRQRPETCAALARRLVTGALGVRLKTAAAERENEKRVLREAKERKMLAAKQRDEIWES</sequence>
<dbReference type="SUPFAM" id="SSF54928">
    <property type="entry name" value="RNA-binding domain, RBD"/>
    <property type="match status" value="1"/>
</dbReference>
<feature type="compositionally biased region" description="Polar residues" evidence="2">
    <location>
        <begin position="171"/>
        <end position="190"/>
    </location>
</feature>
<dbReference type="InterPro" id="IPR012677">
    <property type="entry name" value="Nucleotide-bd_a/b_plait_sf"/>
</dbReference>
<dbReference type="GO" id="GO:0003676">
    <property type="term" value="F:nucleic acid binding"/>
    <property type="evidence" value="ECO:0007669"/>
    <property type="project" value="InterPro"/>
</dbReference>
<feature type="compositionally biased region" description="Polar residues" evidence="2">
    <location>
        <begin position="496"/>
        <end position="507"/>
    </location>
</feature>
<name>A0A0K8ULI9_BACLA</name>
<dbReference type="InterPro" id="IPR035979">
    <property type="entry name" value="RBD_domain_sf"/>
</dbReference>
<dbReference type="EMBL" id="GDHF01024898">
    <property type="protein sequence ID" value="JAI27416.1"/>
    <property type="molecule type" value="Transcribed_RNA"/>
</dbReference>
<feature type="region of interest" description="Disordered" evidence="2">
    <location>
        <begin position="228"/>
        <end position="256"/>
    </location>
</feature>
<feature type="region of interest" description="Disordered" evidence="2">
    <location>
        <begin position="163"/>
        <end position="199"/>
    </location>
</feature>
<feature type="compositionally biased region" description="Polar residues" evidence="2">
    <location>
        <begin position="406"/>
        <end position="426"/>
    </location>
</feature>
<organism evidence="3">
    <name type="scientific">Bactrocera latifrons</name>
    <name type="common">Malaysian fruit fly</name>
    <name type="synonym">Chaetodacus latifrons</name>
    <dbReference type="NCBI Taxonomy" id="174628"/>
    <lineage>
        <taxon>Eukaryota</taxon>
        <taxon>Metazoa</taxon>
        <taxon>Ecdysozoa</taxon>
        <taxon>Arthropoda</taxon>
        <taxon>Hexapoda</taxon>
        <taxon>Insecta</taxon>
        <taxon>Pterygota</taxon>
        <taxon>Neoptera</taxon>
        <taxon>Endopterygota</taxon>
        <taxon>Diptera</taxon>
        <taxon>Brachycera</taxon>
        <taxon>Muscomorpha</taxon>
        <taxon>Tephritoidea</taxon>
        <taxon>Tephritidae</taxon>
        <taxon>Bactrocera</taxon>
        <taxon>Bactrocera</taxon>
    </lineage>
</organism>
<dbReference type="Gene3D" id="3.30.70.330">
    <property type="match status" value="1"/>
</dbReference>
<feature type="coiled-coil region" evidence="1">
    <location>
        <begin position="683"/>
        <end position="710"/>
    </location>
</feature>
<reference evidence="3" key="1">
    <citation type="submission" date="2015-06" db="EMBL/GenBank/DDBJ databases">
        <authorList>
            <person name="Hoefler B.C."/>
            <person name="Straight P.D."/>
        </authorList>
    </citation>
    <scope>NUCLEOTIDE SEQUENCE</scope>
</reference>
<dbReference type="InterPro" id="IPR039884">
    <property type="entry name" value="R3HC1/R3HCL"/>
</dbReference>
<feature type="compositionally biased region" description="Low complexity" evidence="2">
    <location>
        <begin position="237"/>
        <end position="252"/>
    </location>
</feature>
<dbReference type="EMBL" id="GDHF01005853">
    <property type="protein sequence ID" value="JAI46461.1"/>
    <property type="molecule type" value="Transcribed_RNA"/>
</dbReference>
<feature type="region of interest" description="Disordered" evidence="2">
    <location>
        <begin position="406"/>
        <end position="445"/>
    </location>
</feature>
<protein>
    <submittedName>
        <fullName evidence="3">Growth inhibition and differentiation-related protein 88</fullName>
    </submittedName>
</protein>
<dbReference type="OrthoDB" id="5418203at2759"/>
<evidence type="ECO:0000256" key="2">
    <source>
        <dbReference type="SAM" id="MobiDB-lite"/>
    </source>
</evidence>
<evidence type="ECO:0000313" key="4">
    <source>
        <dbReference type="EMBL" id="JAI46461.1"/>
    </source>
</evidence>
<feature type="compositionally biased region" description="Basic and acidic residues" evidence="2">
    <location>
        <begin position="483"/>
        <end position="495"/>
    </location>
</feature>
<dbReference type="PANTHER" id="PTHR21678">
    <property type="entry name" value="GROWTH INHIBITION AND DIFFERENTIATION RELATED PROTEIN 88"/>
    <property type="match status" value="1"/>
</dbReference>
<gene>
    <name evidence="3" type="primary">Gidrp88_3</name>
    <name evidence="4" type="synonym">Gidrp88_8</name>
    <name evidence="4" type="ORF">c1_g1_i2</name>
    <name evidence="3" type="ORF">c1_g1_i7</name>
</gene>
<feature type="region of interest" description="Disordered" evidence="2">
    <location>
        <begin position="304"/>
        <end position="325"/>
    </location>
</feature>
<dbReference type="AlphaFoldDB" id="A0A0K8ULI9"/>
<evidence type="ECO:0000256" key="1">
    <source>
        <dbReference type="SAM" id="Coils"/>
    </source>
</evidence>
<proteinExistence type="predicted"/>
<feature type="compositionally biased region" description="Polar residues" evidence="2">
    <location>
        <begin position="435"/>
        <end position="445"/>
    </location>
</feature>
<keyword evidence="1" id="KW-0175">Coiled coil</keyword>
<feature type="compositionally biased region" description="Acidic residues" evidence="2">
    <location>
        <begin position="514"/>
        <end position="527"/>
    </location>
</feature>
<evidence type="ECO:0000313" key="3">
    <source>
        <dbReference type="EMBL" id="JAI27416.1"/>
    </source>
</evidence>
<accession>A0A0K8ULI9</accession>